<sequence>MIANWYTLALLGGRARQLEPATEQALVSWIMHRNGGIGYLGVALMPPSARSDRWPADRWLASHELLSAFVSWRDRASTVVSWLWRQRDKEGLWDFGPISGPPRSLPLSENWRRAHRREHDWSTRVLSLLREYARSSRRLAKQQRRGRRTGRFLE</sequence>
<dbReference type="Proteomes" id="UP000052020">
    <property type="component" value="Unassembled WGS sequence"/>
</dbReference>
<name>A0A0S7XKZ4_9BACT</name>
<evidence type="ECO:0008006" key="3">
    <source>
        <dbReference type="Google" id="ProtNLM"/>
    </source>
</evidence>
<protein>
    <recommendedName>
        <fullName evidence="3">Squalene cyclase C-terminal domain-containing protein</fullName>
    </recommendedName>
</protein>
<accession>A0A0S7XKZ4</accession>
<proteinExistence type="predicted"/>
<evidence type="ECO:0000313" key="1">
    <source>
        <dbReference type="EMBL" id="KPJ62851.1"/>
    </source>
</evidence>
<evidence type="ECO:0000313" key="2">
    <source>
        <dbReference type="Proteomes" id="UP000052020"/>
    </source>
</evidence>
<gene>
    <name evidence="1" type="ORF">AMK68_04455</name>
</gene>
<comment type="caution">
    <text evidence="1">The sequence shown here is derived from an EMBL/GenBank/DDBJ whole genome shotgun (WGS) entry which is preliminary data.</text>
</comment>
<dbReference type="AlphaFoldDB" id="A0A0S7XKZ4"/>
<reference evidence="1 2" key="1">
    <citation type="journal article" date="2015" name="Microbiome">
        <title>Genomic resolution of linkages in carbon, nitrogen, and sulfur cycling among widespread estuary sediment bacteria.</title>
        <authorList>
            <person name="Baker B.J."/>
            <person name="Lazar C.S."/>
            <person name="Teske A.P."/>
            <person name="Dick G.J."/>
        </authorList>
    </citation>
    <scope>NUCLEOTIDE SEQUENCE [LARGE SCALE GENOMIC DNA]</scope>
    <source>
        <strain evidence="1">DG_56</strain>
    </source>
</reference>
<organism evidence="1 2">
    <name type="scientific">candidate division KD3-62 bacterium DG_56</name>
    <dbReference type="NCBI Taxonomy" id="1704032"/>
    <lineage>
        <taxon>Bacteria</taxon>
        <taxon>candidate division KD3-62</taxon>
    </lineage>
</organism>
<dbReference type="EMBL" id="LIZY01000100">
    <property type="protein sequence ID" value="KPJ62851.1"/>
    <property type="molecule type" value="Genomic_DNA"/>
</dbReference>